<dbReference type="AlphaFoldDB" id="A0A177B0S1"/>
<organism evidence="2 3">
    <name type="scientific">Intoshia linei</name>
    <dbReference type="NCBI Taxonomy" id="1819745"/>
    <lineage>
        <taxon>Eukaryota</taxon>
        <taxon>Metazoa</taxon>
        <taxon>Spiralia</taxon>
        <taxon>Lophotrochozoa</taxon>
        <taxon>Mesozoa</taxon>
        <taxon>Orthonectida</taxon>
        <taxon>Rhopaluridae</taxon>
        <taxon>Intoshia</taxon>
    </lineage>
</organism>
<comment type="caution">
    <text evidence="2">The sequence shown here is derived from an EMBL/GenBank/DDBJ whole genome shotgun (WGS) entry which is preliminary data.</text>
</comment>
<evidence type="ECO:0000313" key="3">
    <source>
        <dbReference type="Proteomes" id="UP000078046"/>
    </source>
</evidence>
<gene>
    <name evidence="2" type="ORF">A3Q56_05049</name>
</gene>
<evidence type="ECO:0000256" key="1">
    <source>
        <dbReference type="SAM" id="MobiDB-lite"/>
    </source>
</evidence>
<dbReference type="EMBL" id="LWCA01000715">
    <property type="protein sequence ID" value="OAF67231.1"/>
    <property type="molecule type" value="Genomic_DNA"/>
</dbReference>
<sequence>MNSIDNIFQDEEDTFYSNSEDESNYEYFSDHLSESDECLPDIDDGIFIGKDNITK</sequence>
<proteinExistence type="predicted"/>
<reference evidence="2 3" key="1">
    <citation type="submission" date="2016-04" db="EMBL/GenBank/DDBJ databases">
        <title>The genome of Intoshia linei affirms orthonectids as highly simplified spiralians.</title>
        <authorList>
            <person name="Mikhailov K.V."/>
            <person name="Slusarev G.S."/>
            <person name="Nikitin M.A."/>
            <person name="Logacheva M.D."/>
            <person name="Penin A."/>
            <person name="Aleoshin V."/>
            <person name="Panchin Y.V."/>
        </authorList>
    </citation>
    <scope>NUCLEOTIDE SEQUENCE [LARGE SCALE GENOMIC DNA]</scope>
    <source>
        <strain evidence="2">Intl2013</strain>
        <tissue evidence="2">Whole animal</tissue>
    </source>
</reference>
<dbReference type="Proteomes" id="UP000078046">
    <property type="component" value="Unassembled WGS sequence"/>
</dbReference>
<feature type="compositionally biased region" description="Acidic residues" evidence="1">
    <location>
        <begin position="8"/>
        <end position="21"/>
    </location>
</feature>
<keyword evidence="3" id="KW-1185">Reference proteome</keyword>
<protein>
    <submittedName>
        <fullName evidence="2">Uncharacterized protein</fullName>
    </submittedName>
</protein>
<feature type="region of interest" description="Disordered" evidence="1">
    <location>
        <begin position="1"/>
        <end position="21"/>
    </location>
</feature>
<accession>A0A177B0S1</accession>
<name>A0A177B0S1_9BILA</name>
<evidence type="ECO:0000313" key="2">
    <source>
        <dbReference type="EMBL" id="OAF67231.1"/>
    </source>
</evidence>